<dbReference type="InterPro" id="IPR059112">
    <property type="entry name" value="CysZ/EI24"/>
</dbReference>
<dbReference type="RefSeq" id="WP_344808067.1">
    <property type="nucleotide sequence ID" value="NZ_BAABBO010000014.1"/>
</dbReference>
<dbReference type="InterPro" id="IPR050480">
    <property type="entry name" value="CysZ-like"/>
</dbReference>
<evidence type="ECO:0000256" key="9">
    <source>
        <dbReference type="ARBA" id="ARBA00023136"/>
    </source>
</evidence>
<keyword evidence="9 11" id="KW-0472">Membrane</keyword>
<keyword evidence="10" id="KW-0198">Cysteine biosynthesis</keyword>
<protein>
    <submittedName>
        <fullName evidence="12">Sulfate transporter CysZ</fullName>
    </submittedName>
</protein>
<comment type="subcellular location">
    <subcellularLocation>
        <location evidence="1">Membrane</location>
        <topology evidence="1">Multi-pass membrane protein</topology>
    </subcellularLocation>
</comment>
<keyword evidence="7 11" id="KW-1133">Transmembrane helix</keyword>
<dbReference type="PANTHER" id="PTHR37468">
    <property type="entry name" value="SULFATE TRANSPORTER CYSZ"/>
    <property type="match status" value="1"/>
</dbReference>
<evidence type="ECO:0000256" key="8">
    <source>
        <dbReference type="ARBA" id="ARBA00023032"/>
    </source>
</evidence>
<dbReference type="Proteomes" id="UP001501337">
    <property type="component" value="Unassembled WGS sequence"/>
</dbReference>
<evidence type="ECO:0000256" key="3">
    <source>
        <dbReference type="ARBA" id="ARBA00022475"/>
    </source>
</evidence>
<feature type="transmembrane region" description="Helical" evidence="11">
    <location>
        <begin position="26"/>
        <end position="50"/>
    </location>
</feature>
<keyword evidence="5" id="KW-0028">Amino-acid biosynthesis</keyword>
<evidence type="ECO:0000256" key="1">
    <source>
        <dbReference type="ARBA" id="ARBA00004141"/>
    </source>
</evidence>
<evidence type="ECO:0000256" key="2">
    <source>
        <dbReference type="ARBA" id="ARBA00022448"/>
    </source>
</evidence>
<dbReference type="NCBIfam" id="NF003433">
    <property type="entry name" value="PRK04949.1"/>
    <property type="match status" value="1"/>
</dbReference>
<evidence type="ECO:0000256" key="4">
    <source>
        <dbReference type="ARBA" id="ARBA00022519"/>
    </source>
</evidence>
<evidence type="ECO:0000256" key="11">
    <source>
        <dbReference type="SAM" id="Phobius"/>
    </source>
</evidence>
<dbReference type="EMBL" id="BAABBO010000014">
    <property type="protein sequence ID" value="GAA3971648.1"/>
    <property type="molecule type" value="Genomic_DNA"/>
</dbReference>
<dbReference type="Pfam" id="PF07264">
    <property type="entry name" value="EI24"/>
    <property type="match status" value="1"/>
</dbReference>
<evidence type="ECO:0000256" key="6">
    <source>
        <dbReference type="ARBA" id="ARBA00022692"/>
    </source>
</evidence>
<keyword evidence="4" id="KW-0997">Cell inner membrane</keyword>
<gene>
    <name evidence="12" type="primary">cysZ</name>
    <name evidence="12" type="ORF">GCM10022278_31300</name>
</gene>
<keyword evidence="6 11" id="KW-0812">Transmembrane</keyword>
<evidence type="ECO:0000313" key="13">
    <source>
        <dbReference type="Proteomes" id="UP001501337"/>
    </source>
</evidence>
<dbReference type="PANTHER" id="PTHR37468:SF1">
    <property type="entry name" value="SULFATE TRANSPORTER CYSZ"/>
    <property type="match status" value="1"/>
</dbReference>
<feature type="transmembrane region" description="Helical" evidence="11">
    <location>
        <begin position="70"/>
        <end position="103"/>
    </location>
</feature>
<sequence>MNSSFSRGAGYISSGFKIIRRPGLRLYVWLPIFLNLIVFSVLTYAAVTYTDLCFAWLMGFMPEWLLFLEWLLWLVFGVLLLLVYSQTFVLLATLVGAPFYAILAERVEQQERAARGGPVEKSITQPNTVAQLVKVLPLALARETRKLMYYLPRALLLLIVSFIPGINTVAPLLWLAFSMWMLAVEMVDYAVDQNGLPFIRVLTVLKRARMTSYGFGGTALAATYVPILNLFILPAAVAGGVLFWLDSQGVTDTTPATPASAPPERLRAP</sequence>
<comment type="caution">
    <text evidence="12">The sequence shown here is derived from an EMBL/GenBank/DDBJ whole genome shotgun (WGS) entry which is preliminary data.</text>
</comment>
<keyword evidence="13" id="KW-1185">Reference proteome</keyword>
<reference evidence="13" key="1">
    <citation type="journal article" date="2019" name="Int. J. Syst. Evol. Microbiol.">
        <title>The Global Catalogue of Microorganisms (GCM) 10K type strain sequencing project: providing services to taxonomists for standard genome sequencing and annotation.</title>
        <authorList>
            <consortium name="The Broad Institute Genomics Platform"/>
            <consortium name="The Broad Institute Genome Sequencing Center for Infectious Disease"/>
            <person name="Wu L."/>
            <person name="Ma J."/>
        </authorList>
    </citation>
    <scope>NUCLEOTIDE SEQUENCE [LARGE SCALE GENOMIC DNA]</scope>
    <source>
        <strain evidence="13">JCM 17555</strain>
    </source>
</reference>
<accession>A0ABP7PUU2</accession>
<feature type="transmembrane region" description="Helical" evidence="11">
    <location>
        <begin position="147"/>
        <end position="166"/>
    </location>
</feature>
<evidence type="ECO:0000313" key="12">
    <source>
        <dbReference type="EMBL" id="GAA3971648.1"/>
    </source>
</evidence>
<keyword evidence="2" id="KW-0813">Transport</keyword>
<name>A0ABP7PUU2_9GAMM</name>
<organism evidence="12 13">
    <name type="scientific">Allohahella marinimesophila</name>
    <dbReference type="NCBI Taxonomy" id="1054972"/>
    <lineage>
        <taxon>Bacteria</taxon>
        <taxon>Pseudomonadati</taxon>
        <taxon>Pseudomonadota</taxon>
        <taxon>Gammaproteobacteria</taxon>
        <taxon>Oceanospirillales</taxon>
        <taxon>Hahellaceae</taxon>
        <taxon>Allohahella</taxon>
    </lineage>
</organism>
<evidence type="ECO:0000256" key="10">
    <source>
        <dbReference type="ARBA" id="ARBA00023192"/>
    </source>
</evidence>
<feature type="transmembrane region" description="Helical" evidence="11">
    <location>
        <begin position="212"/>
        <end position="245"/>
    </location>
</feature>
<keyword evidence="8" id="KW-0764">Sulfate transport</keyword>
<evidence type="ECO:0000256" key="5">
    <source>
        <dbReference type="ARBA" id="ARBA00022605"/>
    </source>
</evidence>
<evidence type="ECO:0000256" key="7">
    <source>
        <dbReference type="ARBA" id="ARBA00022989"/>
    </source>
</evidence>
<proteinExistence type="predicted"/>
<keyword evidence="3" id="KW-1003">Cell membrane</keyword>